<dbReference type="AlphaFoldDB" id="A0A8H7RVG1"/>
<dbReference type="SMART" id="SM00343">
    <property type="entry name" value="ZnF_C2HC"/>
    <property type="match status" value="1"/>
</dbReference>
<reference evidence="4 5" key="1">
    <citation type="submission" date="2020-12" db="EMBL/GenBank/DDBJ databases">
        <title>Metabolic potential, ecology and presence of endohyphal bacteria is reflected in genomic diversity of Mucoromycotina.</title>
        <authorList>
            <person name="Muszewska A."/>
            <person name="Okrasinska A."/>
            <person name="Steczkiewicz K."/>
            <person name="Drgas O."/>
            <person name="Orlowska M."/>
            <person name="Perlinska-Lenart U."/>
            <person name="Aleksandrzak-Piekarczyk T."/>
            <person name="Szatraj K."/>
            <person name="Zielenkiewicz U."/>
            <person name="Pilsyk S."/>
            <person name="Malc E."/>
            <person name="Mieczkowski P."/>
            <person name="Kruszewska J.S."/>
            <person name="Biernat P."/>
            <person name="Pawlowska J."/>
        </authorList>
    </citation>
    <scope>NUCLEOTIDE SEQUENCE [LARGE SCALE GENOMIC DNA]</scope>
    <source>
        <strain evidence="4 5">CBS 142.35</strain>
    </source>
</reference>
<dbReference type="Gene3D" id="2.40.70.10">
    <property type="entry name" value="Acid Proteases"/>
    <property type="match status" value="1"/>
</dbReference>
<dbReference type="Pfam" id="PF00098">
    <property type="entry name" value="zf-CCHC"/>
    <property type="match status" value="1"/>
</dbReference>
<dbReference type="OrthoDB" id="2250058at2759"/>
<dbReference type="InterPro" id="IPR021109">
    <property type="entry name" value="Peptidase_aspartic_dom_sf"/>
</dbReference>
<keyword evidence="1" id="KW-0479">Metal-binding</keyword>
<dbReference type="Pfam" id="PF13650">
    <property type="entry name" value="Asp_protease_2"/>
    <property type="match status" value="1"/>
</dbReference>
<keyword evidence="5" id="KW-1185">Reference proteome</keyword>
<dbReference type="InterPro" id="IPR036875">
    <property type="entry name" value="Znf_CCHC_sf"/>
</dbReference>
<dbReference type="Proteomes" id="UP000646827">
    <property type="component" value="Unassembled WGS sequence"/>
</dbReference>
<dbReference type="PROSITE" id="PS50158">
    <property type="entry name" value="ZF_CCHC"/>
    <property type="match status" value="1"/>
</dbReference>
<keyword evidence="1" id="KW-0863">Zinc-finger</keyword>
<dbReference type="InterPro" id="IPR032567">
    <property type="entry name" value="RTL1-rel"/>
</dbReference>
<protein>
    <recommendedName>
        <fullName evidence="3">CCHC-type domain-containing protein</fullName>
    </recommendedName>
</protein>
<dbReference type="EMBL" id="JAEPRB010000300">
    <property type="protein sequence ID" value="KAG2217410.1"/>
    <property type="molecule type" value="Genomic_DNA"/>
</dbReference>
<evidence type="ECO:0000313" key="5">
    <source>
        <dbReference type="Proteomes" id="UP000646827"/>
    </source>
</evidence>
<comment type="caution">
    <text evidence="4">The sequence shown here is derived from an EMBL/GenBank/DDBJ whole genome shotgun (WGS) entry which is preliminary data.</text>
</comment>
<accession>A0A8H7RVG1</accession>
<sequence>MNPYQNFQQHRAIEVDPLTYDDIEVTTKEELTFEKLPIKMAEGSTNENTIIMQALTKLLAKQDSGPMFHPRIREPDTYHGDRGLDAAIGWVRSIERYLEMANLGEHKWVDYAATLLRGEADTWWRQQELVGDCDEWTVFKARFLANFSPPNRLQLARDRLASLAQTSTVASYVSQFQAAWSAVPSMVDEEALDRFQRGLHPNIRLQVMTRFPVTTDDAMRLALAVEAAHQRSQAILGNQPDLSFQKHTQVQPQFTPEYLRTSDVAPMDLDAIRTRRSDQWRSAGRGGSNWRRQDIRSNNDYNKECYNCGGMGHISRFCPSSRRTYNSRSPNQGRQDEAPEGQLIDLSPGEDVGSELLNKTLKEDSNYFDSLLSIKETELPLYLMSCNGRDVRVLIDSGATGSYVAPRVARGLPTTIVHGRDVETAGGHILSINKQATLALDAQGFKHQATAYVLDTKFDLILGRDWLKVSISFIRITNAKFPNCLTYYPIVKYNALIANVISRKYFCAI</sequence>
<feature type="region of interest" description="Disordered" evidence="2">
    <location>
        <begin position="322"/>
        <end position="348"/>
    </location>
</feature>
<organism evidence="4 5">
    <name type="scientific">Circinella minor</name>
    <dbReference type="NCBI Taxonomy" id="1195481"/>
    <lineage>
        <taxon>Eukaryota</taxon>
        <taxon>Fungi</taxon>
        <taxon>Fungi incertae sedis</taxon>
        <taxon>Mucoromycota</taxon>
        <taxon>Mucoromycotina</taxon>
        <taxon>Mucoromycetes</taxon>
        <taxon>Mucorales</taxon>
        <taxon>Lichtheimiaceae</taxon>
        <taxon>Circinella</taxon>
    </lineage>
</organism>
<dbReference type="CDD" id="cd00303">
    <property type="entry name" value="retropepsin_like"/>
    <property type="match status" value="1"/>
</dbReference>
<evidence type="ECO:0000313" key="4">
    <source>
        <dbReference type="EMBL" id="KAG2217410.1"/>
    </source>
</evidence>
<dbReference type="Gene3D" id="4.10.60.10">
    <property type="entry name" value="Zinc finger, CCHC-type"/>
    <property type="match status" value="1"/>
</dbReference>
<feature type="compositionally biased region" description="Polar residues" evidence="2">
    <location>
        <begin position="322"/>
        <end position="333"/>
    </location>
</feature>
<dbReference type="SUPFAM" id="SSF57756">
    <property type="entry name" value="Retrovirus zinc finger-like domains"/>
    <property type="match status" value="1"/>
</dbReference>
<evidence type="ECO:0000256" key="1">
    <source>
        <dbReference type="PROSITE-ProRule" id="PRU00047"/>
    </source>
</evidence>
<dbReference type="Pfam" id="PF03732">
    <property type="entry name" value="Retrotrans_gag"/>
    <property type="match status" value="1"/>
</dbReference>
<evidence type="ECO:0000259" key="3">
    <source>
        <dbReference type="PROSITE" id="PS50158"/>
    </source>
</evidence>
<dbReference type="PANTHER" id="PTHR15503:SF22">
    <property type="entry name" value="TRANSPOSON TY3-I GAG POLYPROTEIN"/>
    <property type="match status" value="1"/>
</dbReference>
<dbReference type="SUPFAM" id="SSF50630">
    <property type="entry name" value="Acid proteases"/>
    <property type="match status" value="1"/>
</dbReference>
<feature type="domain" description="CCHC-type" evidence="3">
    <location>
        <begin position="305"/>
        <end position="320"/>
    </location>
</feature>
<dbReference type="PANTHER" id="PTHR15503">
    <property type="entry name" value="LDOC1 RELATED"/>
    <property type="match status" value="1"/>
</dbReference>
<proteinExistence type="predicted"/>
<name>A0A8H7RVG1_9FUNG</name>
<dbReference type="GO" id="GO:0008270">
    <property type="term" value="F:zinc ion binding"/>
    <property type="evidence" value="ECO:0007669"/>
    <property type="project" value="UniProtKB-KW"/>
</dbReference>
<evidence type="ECO:0000256" key="2">
    <source>
        <dbReference type="SAM" id="MobiDB-lite"/>
    </source>
</evidence>
<keyword evidence="1" id="KW-0862">Zinc</keyword>
<dbReference type="GO" id="GO:0003676">
    <property type="term" value="F:nucleic acid binding"/>
    <property type="evidence" value="ECO:0007669"/>
    <property type="project" value="InterPro"/>
</dbReference>
<dbReference type="InterPro" id="IPR001878">
    <property type="entry name" value="Znf_CCHC"/>
</dbReference>
<dbReference type="InterPro" id="IPR005162">
    <property type="entry name" value="Retrotrans_gag_dom"/>
</dbReference>
<gene>
    <name evidence="4" type="ORF">INT45_004868</name>
</gene>